<dbReference type="OrthoDB" id="9974421at2759"/>
<dbReference type="InterPro" id="IPR006693">
    <property type="entry name" value="AB_hydrolase_lipase"/>
</dbReference>
<dbReference type="InterPro" id="IPR029058">
    <property type="entry name" value="AB_hydrolase_fold"/>
</dbReference>
<dbReference type="SUPFAM" id="SSF53474">
    <property type="entry name" value="alpha/beta-Hydrolases"/>
    <property type="match status" value="1"/>
</dbReference>
<gene>
    <name evidence="3" type="ORF">FOA43_004008</name>
</gene>
<dbReference type="Gene3D" id="3.40.50.1820">
    <property type="entry name" value="alpha/beta hydrolase"/>
    <property type="match status" value="1"/>
</dbReference>
<dbReference type="KEGG" id="bnn:FOA43_004008"/>
<feature type="region of interest" description="Disordered" evidence="1">
    <location>
        <begin position="437"/>
        <end position="472"/>
    </location>
</feature>
<keyword evidence="4" id="KW-1185">Reference proteome</keyword>
<dbReference type="Pfam" id="PF04083">
    <property type="entry name" value="Abhydro_lipase"/>
    <property type="match status" value="1"/>
</dbReference>
<evidence type="ECO:0000259" key="2">
    <source>
        <dbReference type="Pfam" id="PF04083"/>
    </source>
</evidence>
<reference evidence="3" key="1">
    <citation type="submission" date="2020-10" db="EMBL/GenBank/DDBJ databases">
        <authorList>
            <person name="Roach M.J.R."/>
        </authorList>
    </citation>
    <scope>NUCLEOTIDE SEQUENCE</scope>
    <source>
        <strain evidence="3">CBS 1945</strain>
    </source>
</reference>
<accession>A0A875S5M8</accession>
<name>A0A875S5M8_EENNA</name>
<protein>
    <recommendedName>
        <fullName evidence="2">Partial AB-hydrolase lipase domain-containing protein</fullName>
    </recommendedName>
</protein>
<dbReference type="GeneID" id="62197408"/>
<dbReference type="EMBL" id="CP064815">
    <property type="protein sequence ID" value="QPG76616.1"/>
    <property type="molecule type" value="Genomic_DNA"/>
</dbReference>
<dbReference type="Proteomes" id="UP000662931">
    <property type="component" value="Chromosome 4"/>
</dbReference>
<dbReference type="RefSeq" id="XP_038780181.1">
    <property type="nucleotide sequence ID" value="XM_038924253.1"/>
</dbReference>
<evidence type="ECO:0000256" key="1">
    <source>
        <dbReference type="SAM" id="MobiDB-lite"/>
    </source>
</evidence>
<dbReference type="PANTHER" id="PTHR11005">
    <property type="entry name" value="LYSOSOMAL ACID LIPASE-RELATED"/>
    <property type="match status" value="1"/>
</dbReference>
<dbReference type="AlphaFoldDB" id="A0A875S5M8"/>
<organism evidence="3 4">
    <name type="scientific">Eeniella nana</name>
    <name type="common">Yeast</name>
    <name type="synonym">Brettanomyces nanus</name>
    <dbReference type="NCBI Taxonomy" id="13502"/>
    <lineage>
        <taxon>Eukaryota</taxon>
        <taxon>Fungi</taxon>
        <taxon>Dikarya</taxon>
        <taxon>Ascomycota</taxon>
        <taxon>Saccharomycotina</taxon>
        <taxon>Pichiomycetes</taxon>
        <taxon>Pichiales</taxon>
        <taxon>Pichiaceae</taxon>
        <taxon>Brettanomyces</taxon>
    </lineage>
</organism>
<feature type="domain" description="Partial AB-hydrolase lipase" evidence="2">
    <location>
        <begin position="111"/>
        <end position="168"/>
    </location>
</feature>
<evidence type="ECO:0000313" key="4">
    <source>
        <dbReference type="Proteomes" id="UP000662931"/>
    </source>
</evidence>
<sequence length="526" mass="60471">MTGRRRSSSVRSCDSAFSTQSSQHRRQSLINRLEHFTSILLILLERLITGITFILPKSIISFFTNVVRLILNLRRTDNSAYDRLISQQETVLSTDGYLRRIESLRAAETFEDLCAVNSYVCENHLVCTDDGYLLTIHRLNPESNGFRPNGKAVFLQHGLLMNSEIWCVRIKKSENIPFRLCQLGYDVFLGNNRGNKYSCKQRDHNVKDRKFWDFSIDEFAQFDMPACINYVLKFKGIPSLSFIGFSQGCSQILASISIHKDLNDKIDKLVLIAPATTPKRLANWLINSIVNLQPKMFYFLFGRKIIMQSICSWFSIVYPPLMVKLIDIPNQILFDWHSKNIDILQKLICYFHLFSTTSVKCVVHWFQIIRSNKFQMYQDSEMFEPFEYPIHQAMHIPKVLLIYGMADSLVDIDVILDQLPDFDSVNVNQLKYDDSTVASSSDSSSYQPLSEKAPLSSIEEVNNESAPDSDVDNVKVNETRVTSTEESDPKSQLHIFGVENYEHLDLLWGKGVETAVIRHVLEFLGH</sequence>
<evidence type="ECO:0000313" key="3">
    <source>
        <dbReference type="EMBL" id="QPG76616.1"/>
    </source>
</evidence>
<proteinExistence type="predicted"/>
<dbReference type="GO" id="GO:0006629">
    <property type="term" value="P:lipid metabolic process"/>
    <property type="evidence" value="ECO:0007669"/>
    <property type="project" value="InterPro"/>
</dbReference>